<dbReference type="HOGENOM" id="CLU_2699587_0_0_9"/>
<dbReference type="KEGG" id="has:Halsa_0261"/>
<reference evidence="1 2" key="1">
    <citation type="submission" date="2010-11" db="EMBL/GenBank/DDBJ databases">
        <title>Complete sequence of Halanaerobium sp. sapolanicus.</title>
        <authorList>
            <consortium name="US DOE Joint Genome Institute"/>
            <person name="Lucas S."/>
            <person name="Copeland A."/>
            <person name="Lapidus A."/>
            <person name="Cheng J.-F."/>
            <person name="Bruce D."/>
            <person name="Goodwin L."/>
            <person name="Pitluck S."/>
            <person name="Davenport K."/>
            <person name="Detter J.C."/>
            <person name="Han C."/>
            <person name="Tapia R."/>
            <person name="Land M."/>
            <person name="Hauser L."/>
            <person name="Jeffries C."/>
            <person name="Kyrpides N."/>
            <person name="Ivanova N."/>
            <person name="Mikhailova N."/>
            <person name="Begemann M.B."/>
            <person name="Mormile M.R."/>
            <person name="Wall J.D."/>
            <person name="Elias D.A."/>
            <person name="Woyke T."/>
        </authorList>
    </citation>
    <scope>NUCLEOTIDE SEQUENCE [LARGE SCALE GENOMIC DNA]</scope>
    <source>
        <strain evidence="2">sapolanicus</strain>
    </source>
</reference>
<reference evidence="1 2" key="2">
    <citation type="journal article" date="2011" name="J. Bacteriol.">
        <title>Complete Genome Sequence of the Haloalkaliphilic, Hydrogen Producing Halanaerobium hydrogenoformans.</title>
        <authorList>
            <person name="Brown S.D."/>
            <person name="Begemann M.B."/>
            <person name="Mormile M.R."/>
            <person name="Wall J.D."/>
            <person name="Han C.S."/>
            <person name="Goodwin L.A."/>
            <person name="Pitluck S."/>
            <person name="Land M.L."/>
            <person name="Hauser L.J."/>
            <person name="Elias D.A."/>
        </authorList>
    </citation>
    <scope>NUCLEOTIDE SEQUENCE [LARGE SCALE GENOMIC DNA]</scope>
    <source>
        <strain evidence="2">sapolanicus</strain>
    </source>
</reference>
<keyword evidence="2" id="KW-1185">Reference proteome</keyword>
<accession>E4RNR2</accession>
<name>E4RNR2_HALHG</name>
<protein>
    <submittedName>
        <fullName evidence="1">Uncharacterized protein</fullName>
    </submittedName>
</protein>
<dbReference type="STRING" id="656519.Halsa_0261"/>
<evidence type="ECO:0000313" key="1">
    <source>
        <dbReference type="EMBL" id="ADQ13740.1"/>
    </source>
</evidence>
<proteinExistence type="predicted"/>
<dbReference type="EMBL" id="CP002304">
    <property type="protein sequence ID" value="ADQ13740.1"/>
    <property type="molecule type" value="Genomic_DNA"/>
</dbReference>
<evidence type="ECO:0000313" key="2">
    <source>
        <dbReference type="Proteomes" id="UP000007434"/>
    </source>
</evidence>
<organism evidence="1 2">
    <name type="scientific">Halanaerobium hydrogeniformans</name>
    <name type="common">Halanaerobium sp. (strain sapolanicus)</name>
    <dbReference type="NCBI Taxonomy" id="656519"/>
    <lineage>
        <taxon>Bacteria</taxon>
        <taxon>Bacillati</taxon>
        <taxon>Bacillota</taxon>
        <taxon>Clostridia</taxon>
        <taxon>Halanaerobiales</taxon>
        <taxon>Halanaerobiaceae</taxon>
        <taxon>Halanaerobium</taxon>
    </lineage>
</organism>
<dbReference type="AlphaFoldDB" id="E4RNR2"/>
<sequence length="73" mass="8644">MFRDIIIILKYQNKFEEDFIWISAWILGNKLVKDKICDEEIEQKIFDGYGSLKNNKITEAFGSWLKSVHGNNF</sequence>
<gene>
    <name evidence="1" type="ordered locus">Halsa_0261</name>
</gene>
<dbReference type="Proteomes" id="UP000007434">
    <property type="component" value="Chromosome"/>
</dbReference>